<dbReference type="FunFam" id="3.30.70.360:FF:000001">
    <property type="entry name" value="N-acetyldiaminopimelate deacetylase"/>
    <property type="match status" value="1"/>
</dbReference>
<dbReference type="SUPFAM" id="SSF55031">
    <property type="entry name" value="Bacterial exopeptidase dimerisation domain"/>
    <property type="match status" value="1"/>
</dbReference>
<dbReference type="GO" id="GO:0047980">
    <property type="term" value="F:hippurate hydrolase activity"/>
    <property type="evidence" value="ECO:0007669"/>
    <property type="project" value="UniProtKB-EC"/>
</dbReference>
<evidence type="ECO:0000313" key="4">
    <source>
        <dbReference type="EMBL" id="ABQ69391.1"/>
    </source>
</evidence>
<keyword evidence="2" id="KW-0464">Manganese</keyword>
<sequence>MEDALGTIVEEVRKNADLHQSMMQWRRDFHRHPEIGFGEHRTAARIAELLRDWGIEVTTGVGGTGVVGIIDGCRGLGRSIALRADMDALPIVEQNDFAHMSAHHGLMHGCGHDGHSAMLLGAARHLADGRDFAGRIVLIFQPAEEVLTSGAREMIADGVLDRFPFEAIYAVHNYPPLAPGTAAVRTGPFLASADSFHIEVTGLGGHGAQPHLARSPVAPACEIALALQRIASQSVNALDNCVVNTTMVRTGDTHNVIPDTALIGGTVRCFREEVRKDNAAEIDRIATNIARAHGCEAKVDYVWGHPATINTAREAERAATVLTSLLGDRQVITDHPQIMGSEDFAYFLQQRRGAYIVLGRGGSMIHNPRYDFNDEILSTGAAYFVGIALSELAGGPAKPSGS</sequence>
<protein>
    <submittedName>
        <fullName evidence="4">Amidohydrolase</fullName>
        <ecNumber evidence="4">3.5.1.32</ecNumber>
    </submittedName>
</protein>
<dbReference type="Proteomes" id="UP000001989">
    <property type="component" value="Chromosome"/>
</dbReference>
<dbReference type="PIRSF" id="PIRSF005962">
    <property type="entry name" value="Pept_M20D_amidohydro"/>
    <property type="match status" value="1"/>
</dbReference>
<dbReference type="GO" id="GO:0046872">
    <property type="term" value="F:metal ion binding"/>
    <property type="evidence" value="ECO:0007669"/>
    <property type="project" value="UniProtKB-KW"/>
</dbReference>
<dbReference type="InterPro" id="IPR002933">
    <property type="entry name" value="Peptidase_M20"/>
</dbReference>
<dbReference type="Gene3D" id="3.30.70.360">
    <property type="match status" value="1"/>
</dbReference>
<keyword evidence="5" id="KW-1185">Reference proteome</keyword>
<dbReference type="Pfam" id="PF07687">
    <property type="entry name" value="M20_dimer"/>
    <property type="match status" value="1"/>
</dbReference>
<evidence type="ECO:0000259" key="3">
    <source>
        <dbReference type="Pfam" id="PF07687"/>
    </source>
</evidence>
<dbReference type="Pfam" id="PF01546">
    <property type="entry name" value="Peptidase_M20"/>
    <property type="match status" value="1"/>
</dbReference>
<reference evidence="4 5" key="1">
    <citation type="journal article" date="2010" name="J. Bacteriol.">
        <title>Genome sequence of the dioxin-mineralizing bacterium Sphingomonas wittichii RW1.</title>
        <authorList>
            <person name="Miller T.R."/>
            <person name="Delcher A.L."/>
            <person name="Salzberg S.L."/>
            <person name="Saunders E."/>
            <person name="Detter J.C."/>
            <person name="Halden R.U."/>
        </authorList>
    </citation>
    <scope>NUCLEOTIDE SEQUENCE [LARGE SCALE GENOMIC DNA]</scope>
    <source>
        <strain evidence="5">DSM 6014 / CCUG 31198 / JCM 15750 / NBRC 105917 / EY 4224 / RW1</strain>
    </source>
</reference>
<dbReference type="PANTHER" id="PTHR11014:SF63">
    <property type="entry name" value="METALLOPEPTIDASE, PUTATIVE (AFU_ORTHOLOGUE AFUA_6G09600)-RELATED"/>
    <property type="match status" value="1"/>
</dbReference>
<comment type="cofactor">
    <cofactor evidence="2">
        <name>Mn(2+)</name>
        <dbReference type="ChEBI" id="CHEBI:29035"/>
    </cofactor>
    <text evidence="2">The Mn(2+) ion enhances activity.</text>
</comment>
<feature type="domain" description="Peptidase M20 dimerisation" evidence="3">
    <location>
        <begin position="194"/>
        <end position="290"/>
    </location>
</feature>
<dbReference type="PANTHER" id="PTHR11014">
    <property type="entry name" value="PEPTIDASE M20 FAMILY MEMBER"/>
    <property type="match status" value="1"/>
</dbReference>
<keyword evidence="1 4" id="KW-0378">Hydrolase</keyword>
<feature type="binding site" evidence="2">
    <location>
        <position position="366"/>
    </location>
    <ligand>
        <name>Mn(2+)</name>
        <dbReference type="ChEBI" id="CHEBI:29035"/>
        <label>2</label>
    </ligand>
</feature>
<feature type="binding site" evidence="2">
    <location>
        <position position="112"/>
    </location>
    <ligand>
        <name>Mn(2+)</name>
        <dbReference type="ChEBI" id="CHEBI:29035"/>
        <label>2</label>
    </ligand>
</feature>
<accession>A0A9J9HCZ6</accession>
<evidence type="ECO:0000256" key="2">
    <source>
        <dbReference type="PIRSR" id="PIRSR005962-1"/>
    </source>
</evidence>
<evidence type="ECO:0000313" key="5">
    <source>
        <dbReference type="Proteomes" id="UP000001989"/>
    </source>
</evidence>
<feature type="binding site" evidence="2">
    <location>
        <position position="172"/>
    </location>
    <ligand>
        <name>Mn(2+)</name>
        <dbReference type="ChEBI" id="CHEBI:29035"/>
        <label>2</label>
    </ligand>
</feature>
<dbReference type="InterPro" id="IPR011650">
    <property type="entry name" value="Peptidase_M20_dimer"/>
</dbReference>
<gene>
    <name evidence="4" type="ordered locus">Swit_3041</name>
</gene>
<organism evidence="4 5">
    <name type="scientific">Rhizorhabdus wittichii (strain DSM 6014 / CCUG 31198 / JCM 15750 / NBRC 105917 / EY 4224 / RW1)</name>
    <name type="common">Sphingomonas wittichii</name>
    <dbReference type="NCBI Taxonomy" id="392499"/>
    <lineage>
        <taxon>Bacteria</taxon>
        <taxon>Pseudomonadati</taxon>
        <taxon>Pseudomonadota</taxon>
        <taxon>Alphaproteobacteria</taxon>
        <taxon>Sphingomonadales</taxon>
        <taxon>Sphingomonadaceae</taxon>
        <taxon>Rhizorhabdus</taxon>
    </lineage>
</organism>
<dbReference type="SUPFAM" id="SSF53187">
    <property type="entry name" value="Zn-dependent exopeptidases"/>
    <property type="match status" value="1"/>
</dbReference>
<dbReference type="NCBIfam" id="TIGR01891">
    <property type="entry name" value="amidohydrolases"/>
    <property type="match status" value="1"/>
</dbReference>
<dbReference type="AlphaFoldDB" id="A0A9J9HCZ6"/>
<dbReference type="GO" id="GO:0019877">
    <property type="term" value="P:diaminopimelate biosynthetic process"/>
    <property type="evidence" value="ECO:0007669"/>
    <property type="project" value="UniProtKB-ARBA"/>
</dbReference>
<dbReference type="EMBL" id="CP000699">
    <property type="protein sequence ID" value="ABQ69391.1"/>
    <property type="molecule type" value="Genomic_DNA"/>
</dbReference>
<evidence type="ECO:0000256" key="1">
    <source>
        <dbReference type="ARBA" id="ARBA00022801"/>
    </source>
</evidence>
<dbReference type="GO" id="GO:0050118">
    <property type="term" value="F:N-acetyldiaminopimelate deacetylase activity"/>
    <property type="evidence" value="ECO:0007669"/>
    <property type="project" value="UniProtKB-ARBA"/>
</dbReference>
<proteinExistence type="predicted"/>
<feature type="binding site" evidence="2">
    <location>
        <position position="145"/>
    </location>
    <ligand>
        <name>Mn(2+)</name>
        <dbReference type="ChEBI" id="CHEBI:29035"/>
        <label>2</label>
    </ligand>
</feature>
<name>A0A9J9HCZ6_RHIWR</name>
<dbReference type="InterPro" id="IPR017439">
    <property type="entry name" value="Amidohydrolase"/>
</dbReference>
<dbReference type="Gene3D" id="3.40.630.10">
    <property type="entry name" value="Zn peptidases"/>
    <property type="match status" value="1"/>
</dbReference>
<dbReference type="KEGG" id="swi:Swit_3041"/>
<keyword evidence="2" id="KW-0479">Metal-binding</keyword>
<feature type="binding site" evidence="2">
    <location>
        <position position="110"/>
    </location>
    <ligand>
        <name>Mn(2+)</name>
        <dbReference type="ChEBI" id="CHEBI:29035"/>
        <label>2</label>
    </ligand>
</feature>
<dbReference type="InterPro" id="IPR036264">
    <property type="entry name" value="Bact_exopeptidase_dim_dom"/>
</dbReference>
<dbReference type="EC" id="3.5.1.32" evidence="4"/>